<evidence type="ECO:0000313" key="2">
    <source>
        <dbReference type="EMBL" id="CAB1436086.1"/>
    </source>
</evidence>
<proteinExistence type="predicted"/>
<accession>A0A9N7UTH1</accession>
<sequence length="109" mass="11409">MGHLSAWNHHMTLCLSSWLWRSDLGGVKIAREAGAEREGRKGAWKTVLTICRLASMGASDLSAGSCLCTRCPTVPCGVGKFKPGGGGSVAPIACKSFLFPVAHGFSSDT</sequence>
<keyword evidence="1" id="KW-0732">Signal</keyword>
<protein>
    <recommendedName>
        <fullName evidence="4">Secreted protein</fullName>
    </recommendedName>
</protein>
<dbReference type="AlphaFoldDB" id="A0A9N7UTH1"/>
<evidence type="ECO:0000256" key="1">
    <source>
        <dbReference type="SAM" id="SignalP"/>
    </source>
</evidence>
<comment type="caution">
    <text evidence="2">The sequence shown here is derived from an EMBL/GenBank/DDBJ whole genome shotgun (WGS) entry which is preliminary data.</text>
</comment>
<feature type="signal peptide" evidence="1">
    <location>
        <begin position="1"/>
        <end position="25"/>
    </location>
</feature>
<dbReference type="EMBL" id="CADEAL010001851">
    <property type="protein sequence ID" value="CAB1436086.1"/>
    <property type="molecule type" value="Genomic_DNA"/>
</dbReference>
<gene>
    <name evidence="2" type="ORF">PLEPLA_LOCUS24101</name>
</gene>
<evidence type="ECO:0000313" key="3">
    <source>
        <dbReference type="Proteomes" id="UP001153269"/>
    </source>
</evidence>
<reference evidence="2" key="1">
    <citation type="submission" date="2020-03" db="EMBL/GenBank/DDBJ databases">
        <authorList>
            <person name="Weist P."/>
        </authorList>
    </citation>
    <scope>NUCLEOTIDE SEQUENCE</scope>
</reference>
<keyword evidence="3" id="KW-1185">Reference proteome</keyword>
<organism evidence="2 3">
    <name type="scientific">Pleuronectes platessa</name>
    <name type="common">European plaice</name>
    <dbReference type="NCBI Taxonomy" id="8262"/>
    <lineage>
        <taxon>Eukaryota</taxon>
        <taxon>Metazoa</taxon>
        <taxon>Chordata</taxon>
        <taxon>Craniata</taxon>
        <taxon>Vertebrata</taxon>
        <taxon>Euteleostomi</taxon>
        <taxon>Actinopterygii</taxon>
        <taxon>Neopterygii</taxon>
        <taxon>Teleostei</taxon>
        <taxon>Neoteleostei</taxon>
        <taxon>Acanthomorphata</taxon>
        <taxon>Carangaria</taxon>
        <taxon>Pleuronectiformes</taxon>
        <taxon>Pleuronectoidei</taxon>
        <taxon>Pleuronectidae</taxon>
        <taxon>Pleuronectes</taxon>
    </lineage>
</organism>
<name>A0A9N7UTH1_PLEPL</name>
<evidence type="ECO:0008006" key="4">
    <source>
        <dbReference type="Google" id="ProtNLM"/>
    </source>
</evidence>
<feature type="chain" id="PRO_5040243649" description="Secreted protein" evidence="1">
    <location>
        <begin position="26"/>
        <end position="109"/>
    </location>
</feature>
<dbReference type="Proteomes" id="UP001153269">
    <property type="component" value="Unassembled WGS sequence"/>
</dbReference>